<dbReference type="AlphaFoldDB" id="A0A2M7S7F4"/>
<dbReference type="GO" id="GO:0005975">
    <property type="term" value="P:carbohydrate metabolic process"/>
    <property type="evidence" value="ECO:0007669"/>
    <property type="project" value="InterPro"/>
</dbReference>
<name>A0A2M7S7F4_9BACT</name>
<feature type="non-terminal residue" evidence="2">
    <location>
        <position position="432"/>
    </location>
</feature>
<dbReference type="Proteomes" id="UP000229307">
    <property type="component" value="Unassembled WGS sequence"/>
</dbReference>
<dbReference type="InterPro" id="IPR049174">
    <property type="entry name" value="Beta-AFase-like"/>
</dbReference>
<dbReference type="PANTHER" id="PTHR43465">
    <property type="entry name" value="DUF1680 DOMAIN PROTEIN (AFU_ORTHOLOGUE AFUA_1G08910)"/>
    <property type="match status" value="1"/>
</dbReference>
<dbReference type="EMBL" id="PFMR01000262">
    <property type="protein sequence ID" value="PIZ15461.1"/>
    <property type="molecule type" value="Genomic_DNA"/>
</dbReference>
<dbReference type="InterPro" id="IPR012878">
    <property type="entry name" value="Beta-AFase-like_GH127_cat"/>
</dbReference>
<accession>A0A2M7S7F4</accession>
<proteinExistence type="predicted"/>
<dbReference type="SUPFAM" id="SSF48208">
    <property type="entry name" value="Six-hairpin glycosidases"/>
    <property type="match status" value="1"/>
</dbReference>
<reference evidence="3" key="1">
    <citation type="submission" date="2017-09" db="EMBL/GenBank/DDBJ databases">
        <title>Depth-based differentiation of microbial function through sediment-hosted aquifers and enrichment of novel symbionts in the deep terrestrial subsurface.</title>
        <authorList>
            <person name="Probst A.J."/>
            <person name="Ladd B."/>
            <person name="Jarett J.K."/>
            <person name="Geller-Mcgrath D.E."/>
            <person name="Sieber C.M.K."/>
            <person name="Emerson J.B."/>
            <person name="Anantharaman K."/>
            <person name="Thomas B.C."/>
            <person name="Malmstrom R."/>
            <person name="Stieglmeier M."/>
            <person name="Klingl A."/>
            <person name="Woyke T."/>
            <person name="Ryan C.M."/>
            <person name="Banfield J.F."/>
        </authorList>
    </citation>
    <scope>NUCLEOTIDE SEQUENCE [LARGE SCALE GENOMIC DNA]</scope>
</reference>
<feature type="domain" description="Non-reducing end beta-L-arabinofuranosidase-like GH127 catalytic" evidence="1">
    <location>
        <begin position="86"/>
        <end position="366"/>
    </location>
</feature>
<evidence type="ECO:0000313" key="2">
    <source>
        <dbReference type="EMBL" id="PIZ15461.1"/>
    </source>
</evidence>
<comment type="caution">
    <text evidence="2">The sequence shown here is derived from an EMBL/GenBank/DDBJ whole genome shotgun (WGS) entry which is preliminary data.</text>
</comment>
<evidence type="ECO:0000259" key="1">
    <source>
        <dbReference type="Pfam" id="PF07944"/>
    </source>
</evidence>
<dbReference type="InterPro" id="IPR008928">
    <property type="entry name" value="6-hairpin_glycosidase_sf"/>
</dbReference>
<sequence length="432" mass="49451">MLTPNLKSVKLGGELSARIEMAARRLLKEETIRARENWTCTPYSLDYLLADLVMSRTEGSPCGHWAGDEAGRYINALSAIFPYAGNLYPQDLREGIKQKLEKVVAGVLASQRPEGYFGAERQEGRIYRDHTSGHNWMLKGLTEYYNLAHDDNVLSAAKKLANYYVKTHPLWTTPEAMVDIESPDKAAYVYSNYTHCIDGLVNIYRASREEKYLELAKQVAKLVKPFEHAIHSHHFFSTLRGMVNLYLETADTSLLDRLEEEWEKIHAKGLLPTGGAPEHYIAGWTSDEGCSEADWMMINLYMWSITRKFRYIEMAEKTLLNHFFWNQSANGGFSCNYGGGDFRNGKMGNHTPGKRNEAYWCCSMHGTYGLSEIAKYVVTFDNRSVWINLFNDIKGALRMMDSEVRFNLRTLYPLKGQLHLEIESENPFDLKI</sequence>
<dbReference type="Pfam" id="PF07944">
    <property type="entry name" value="Beta-AFase-like_GH127_cat"/>
    <property type="match status" value="1"/>
</dbReference>
<evidence type="ECO:0000313" key="3">
    <source>
        <dbReference type="Proteomes" id="UP000229307"/>
    </source>
</evidence>
<dbReference type="Gene3D" id="1.50.10.20">
    <property type="match status" value="1"/>
</dbReference>
<gene>
    <name evidence="2" type="ORF">COY52_09805</name>
</gene>
<protein>
    <recommendedName>
        <fullName evidence="1">Non-reducing end beta-L-arabinofuranosidase-like GH127 catalytic domain-containing protein</fullName>
    </recommendedName>
</protein>
<organism evidence="2 3">
    <name type="scientific">Candidatus Desantisbacteria bacterium CG_4_10_14_0_8_um_filter_48_22</name>
    <dbReference type="NCBI Taxonomy" id="1974543"/>
    <lineage>
        <taxon>Bacteria</taxon>
        <taxon>Candidatus Desantisiibacteriota</taxon>
    </lineage>
</organism>
<dbReference type="PANTHER" id="PTHR43465:SF2">
    <property type="entry name" value="DUF1680 DOMAIN PROTEIN (AFU_ORTHOLOGUE AFUA_1G08910)"/>
    <property type="match status" value="1"/>
</dbReference>